<feature type="transmembrane region" description="Helical" evidence="7">
    <location>
        <begin position="52"/>
        <end position="82"/>
    </location>
</feature>
<evidence type="ECO:0000256" key="5">
    <source>
        <dbReference type="ARBA" id="ARBA00022989"/>
    </source>
</evidence>
<dbReference type="AlphaFoldDB" id="A0A9D2N2R0"/>
<dbReference type="PROSITE" id="PS50928">
    <property type="entry name" value="ABC_TM1"/>
    <property type="match status" value="1"/>
</dbReference>
<dbReference type="GO" id="GO:0005886">
    <property type="term" value="C:plasma membrane"/>
    <property type="evidence" value="ECO:0007669"/>
    <property type="project" value="UniProtKB-SubCell"/>
</dbReference>
<protein>
    <submittedName>
        <fullName evidence="9">ABC transporter permease subunit</fullName>
    </submittedName>
</protein>
<name>A0A9D2N2R0_9FIRM</name>
<feature type="transmembrane region" description="Helical" evidence="7">
    <location>
        <begin position="121"/>
        <end position="143"/>
    </location>
</feature>
<keyword evidence="2 7" id="KW-0813">Transport</keyword>
<dbReference type="PANTHER" id="PTHR30151">
    <property type="entry name" value="ALKANE SULFONATE ABC TRANSPORTER-RELATED, MEMBRANE SUBUNIT"/>
    <property type="match status" value="1"/>
</dbReference>
<evidence type="ECO:0000313" key="9">
    <source>
        <dbReference type="EMBL" id="HJC07051.1"/>
    </source>
</evidence>
<evidence type="ECO:0000256" key="2">
    <source>
        <dbReference type="ARBA" id="ARBA00022448"/>
    </source>
</evidence>
<feature type="transmembrane region" description="Helical" evidence="7">
    <location>
        <begin position="164"/>
        <end position="182"/>
    </location>
</feature>
<gene>
    <name evidence="9" type="ORF">H9704_13060</name>
</gene>
<evidence type="ECO:0000256" key="1">
    <source>
        <dbReference type="ARBA" id="ARBA00004651"/>
    </source>
</evidence>
<proteinExistence type="inferred from homology"/>
<keyword evidence="5 7" id="KW-1133">Transmembrane helix</keyword>
<reference evidence="9" key="2">
    <citation type="submission" date="2021-04" db="EMBL/GenBank/DDBJ databases">
        <authorList>
            <person name="Gilroy R."/>
        </authorList>
    </citation>
    <scope>NUCLEOTIDE SEQUENCE</scope>
    <source>
        <strain evidence="9">CHK180-15479</strain>
    </source>
</reference>
<keyword evidence="4 7" id="KW-0812">Transmembrane</keyword>
<dbReference type="InterPro" id="IPR035906">
    <property type="entry name" value="MetI-like_sf"/>
</dbReference>
<feature type="domain" description="ABC transmembrane type-1" evidence="8">
    <location>
        <begin position="52"/>
        <end position="236"/>
    </location>
</feature>
<dbReference type="EMBL" id="DWWT01000070">
    <property type="protein sequence ID" value="HJC07051.1"/>
    <property type="molecule type" value="Genomic_DNA"/>
</dbReference>
<evidence type="ECO:0000256" key="7">
    <source>
        <dbReference type="RuleBase" id="RU363032"/>
    </source>
</evidence>
<organism evidence="9 10">
    <name type="scientific">Candidatus Enterocloster excrementipullorum</name>
    <dbReference type="NCBI Taxonomy" id="2838559"/>
    <lineage>
        <taxon>Bacteria</taxon>
        <taxon>Bacillati</taxon>
        <taxon>Bacillota</taxon>
        <taxon>Clostridia</taxon>
        <taxon>Lachnospirales</taxon>
        <taxon>Lachnospiraceae</taxon>
        <taxon>Enterocloster</taxon>
    </lineage>
</organism>
<dbReference type="Proteomes" id="UP000823910">
    <property type="component" value="Unassembled WGS sequence"/>
</dbReference>
<reference evidence="9" key="1">
    <citation type="journal article" date="2021" name="PeerJ">
        <title>Extensive microbial diversity within the chicken gut microbiome revealed by metagenomics and culture.</title>
        <authorList>
            <person name="Gilroy R."/>
            <person name="Ravi A."/>
            <person name="Getino M."/>
            <person name="Pursley I."/>
            <person name="Horton D.L."/>
            <person name="Alikhan N.F."/>
            <person name="Baker D."/>
            <person name="Gharbi K."/>
            <person name="Hall N."/>
            <person name="Watson M."/>
            <person name="Adriaenssens E.M."/>
            <person name="Foster-Nyarko E."/>
            <person name="Jarju S."/>
            <person name="Secka A."/>
            <person name="Antonio M."/>
            <person name="Oren A."/>
            <person name="Chaudhuri R.R."/>
            <person name="La Ragione R."/>
            <person name="Hildebrand F."/>
            <person name="Pallen M.J."/>
        </authorList>
    </citation>
    <scope>NUCLEOTIDE SEQUENCE</scope>
    <source>
        <strain evidence="9">CHK180-15479</strain>
    </source>
</reference>
<evidence type="ECO:0000256" key="4">
    <source>
        <dbReference type="ARBA" id="ARBA00022692"/>
    </source>
</evidence>
<accession>A0A9D2N2R0</accession>
<evidence type="ECO:0000313" key="10">
    <source>
        <dbReference type="Proteomes" id="UP000823910"/>
    </source>
</evidence>
<feature type="transmembrane region" description="Helical" evidence="7">
    <location>
        <begin position="218"/>
        <end position="240"/>
    </location>
</feature>
<dbReference type="Pfam" id="PF00528">
    <property type="entry name" value="BPD_transp_1"/>
    <property type="match status" value="1"/>
</dbReference>
<dbReference type="PANTHER" id="PTHR30151:SF0">
    <property type="entry name" value="ABC TRANSPORTER PERMEASE PROTEIN MJ0413-RELATED"/>
    <property type="match status" value="1"/>
</dbReference>
<comment type="similarity">
    <text evidence="7">Belongs to the binding-protein-dependent transport system permease family.</text>
</comment>
<comment type="caution">
    <text evidence="9">The sequence shown here is derived from an EMBL/GenBank/DDBJ whole genome shotgun (WGS) entry which is preliminary data.</text>
</comment>
<comment type="subcellular location">
    <subcellularLocation>
        <location evidence="1 7">Cell membrane</location>
        <topology evidence="1 7">Multi-pass membrane protein</topology>
    </subcellularLocation>
</comment>
<sequence length="245" mass="27181">MKQHFTLRKCLIWLFWLLLWQGASLAVSNNVILVGPAEMLRSLLFQAGNPSFWITILHSFGRISLGFLAAFAAGIAAGSLAYALPFIHELLDPLLSAVKSIPVASFVILALIWIGSENLSVFIAFLVVVPMIYSSTLAGLKSADRRLLEMARVFSMPFWKRLRFIYIPAVLPYLMSGCRTALGMSWKSGIAAEVIGIPGQSIGEQLYYAKLYLDTAGLFAWTFVIILASSAFEALFLWLLGRIRR</sequence>
<dbReference type="GO" id="GO:0055085">
    <property type="term" value="P:transmembrane transport"/>
    <property type="evidence" value="ECO:0007669"/>
    <property type="project" value="InterPro"/>
</dbReference>
<evidence type="ECO:0000256" key="3">
    <source>
        <dbReference type="ARBA" id="ARBA00022475"/>
    </source>
</evidence>
<dbReference type="Gene3D" id="1.10.3720.10">
    <property type="entry name" value="MetI-like"/>
    <property type="match status" value="1"/>
</dbReference>
<keyword evidence="6 7" id="KW-0472">Membrane</keyword>
<dbReference type="SUPFAM" id="SSF161098">
    <property type="entry name" value="MetI-like"/>
    <property type="match status" value="1"/>
</dbReference>
<evidence type="ECO:0000256" key="6">
    <source>
        <dbReference type="ARBA" id="ARBA00023136"/>
    </source>
</evidence>
<keyword evidence="3" id="KW-1003">Cell membrane</keyword>
<feature type="transmembrane region" description="Helical" evidence="7">
    <location>
        <begin position="94"/>
        <end position="115"/>
    </location>
</feature>
<dbReference type="InterPro" id="IPR000515">
    <property type="entry name" value="MetI-like"/>
</dbReference>
<evidence type="ECO:0000259" key="8">
    <source>
        <dbReference type="PROSITE" id="PS50928"/>
    </source>
</evidence>